<protein>
    <recommendedName>
        <fullName evidence="1">Type II methyltransferase M.TaqI-like domain-containing protein</fullName>
    </recommendedName>
</protein>
<dbReference type="Pfam" id="PF07669">
    <property type="entry name" value="Eco57I"/>
    <property type="match status" value="1"/>
</dbReference>
<dbReference type="AlphaFoldDB" id="A0A6C0LZ89"/>
<evidence type="ECO:0000313" key="2">
    <source>
        <dbReference type="EMBL" id="QHU35987.1"/>
    </source>
</evidence>
<dbReference type="SUPFAM" id="SSF53335">
    <property type="entry name" value="S-adenosyl-L-methionine-dependent methyltransferases"/>
    <property type="match status" value="1"/>
</dbReference>
<feature type="domain" description="Type II methyltransferase M.TaqI-like" evidence="1">
    <location>
        <begin position="133"/>
        <end position="215"/>
    </location>
</feature>
<name>A0A6C0LZ89_9ZZZZ</name>
<dbReference type="InterPro" id="IPR029063">
    <property type="entry name" value="SAM-dependent_MTases_sf"/>
</dbReference>
<dbReference type="GO" id="GO:0006304">
    <property type="term" value="P:DNA modification"/>
    <property type="evidence" value="ECO:0007669"/>
    <property type="project" value="InterPro"/>
</dbReference>
<dbReference type="EMBL" id="MN740619">
    <property type="protein sequence ID" value="QHU35987.1"/>
    <property type="molecule type" value="Genomic_DNA"/>
</dbReference>
<accession>A0A6C0LZ89</accession>
<organism evidence="2">
    <name type="scientific">viral metagenome</name>
    <dbReference type="NCBI Taxonomy" id="1070528"/>
    <lineage>
        <taxon>unclassified sequences</taxon>
        <taxon>metagenomes</taxon>
        <taxon>organismal metagenomes</taxon>
    </lineage>
</organism>
<proteinExistence type="predicted"/>
<reference evidence="2" key="1">
    <citation type="journal article" date="2020" name="Nature">
        <title>Giant virus diversity and host interactions through global metagenomics.</title>
        <authorList>
            <person name="Schulz F."/>
            <person name="Roux S."/>
            <person name="Paez-Espino D."/>
            <person name="Jungbluth S."/>
            <person name="Walsh D.A."/>
            <person name="Denef V.J."/>
            <person name="McMahon K.D."/>
            <person name="Konstantinidis K.T."/>
            <person name="Eloe-Fadrosh E.A."/>
            <person name="Kyrpides N.C."/>
            <person name="Woyke T."/>
        </authorList>
    </citation>
    <scope>NUCLEOTIDE SEQUENCE</scope>
    <source>
        <strain evidence="2">GVMAG-S-1035085-51</strain>
    </source>
</reference>
<dbReference type="Gene3D" id="3.40.50.150">
    <property type="entry name" value="Vaccinia Virus protein VP39"/>
    <property type="match status" value="1"/>
</dbReference>
<dbReference type="InterPro" id="IPR011639">
    <property type="entry name" value="MethylTrfase_TaqI-like_dom"/>
</dbReference>
<evidence type="ECO:0000259" key="1">
    <source>
        <dbReference type="Pfam" id="PF07669"/>
    </source>
</evidence>
<dbReference type="PRINTS" id="PR00507">
    <property type="entry name" value="N12N6MTFRASE"/>
</dbReference>
<sequence length="464" mass="54334">MLNKEQIYKLLKEKNEANKIGERKYGEVFTPLNVVENTLNLLPVDIWLDSSQTWFEPAVGIGNFIVPVYFRLMDSLSVVIPNSNKRHHHIINKMLYMSEINAKNANICRRIFGKNANIYIGDTMQLDTYKQWGLIEFGVVFGNPPYQEINGNRGSTKPMYNQFMERFIDSCKVMLFITPSRWFGAGKGLSTFRKSMLSRMDIRLINHCENSTIIFPRYPKIMGGISIIYKDSSYYGYCSFNSYICNINKYDIIVEPKYQSIVDKVLMKMDYSIGDICMGQNYSGIRSNDNRLSNVYSVGSRICYVSERNNDNHIFKYVKHEDLLIKDYSKWKVMTVEANGYWNYFGRSFIAGPEDVCNQSFIVFEVDTFKESVSLLSYLNTKIINFMMGIRKFSQHISPDTCKWIPLLPFDHVFTDSYLYDFFNLDYHEIAIIEELYSKILIKKMIKDLDFLGRIVNQYLKNYE</sequence>